<comment type="caution">
    <text evidence="3">The sequence shown here is derived from an EMBL/GenBank/DDBJ whole genome shotgun (WGS) entry which is preliminary data.</text>
</comment>
<evidence type="ECO:0000313" key="4">
    <source>
        <dbReference type="Proteomes" id="UP000017548"/>
    </source>
</evidence>
<name>A0ABN0PJR3_9GAMM</name>
<evidence type="ECO:0000256" key="1">
    <source>
        <dbReference type="SAM" id="Coils"/>
    </source>
</evidence>
<proteinExistence type="predicted"/>
<dbReference type="EMBL" id="AXZL01000072">
    <property type="protein sequence ID" value="ESE40250.1"/>
    <property type="molecule type" value="Genomic_DNA"/>
</dbReference>
<feature type="coiled-coil region" evidence="1">
    <location>
        <begin position="112"/>
        <end position="139"/>
    </location>
</feature>
<evidence type="ECO:0000313" key="3">
    <source>
        <dbReference type="EMBL" id="ESE40250.1"/>
    </source>
</evidence>
<accession>A0ABN0PJR3</accession>
<dbReference type="Pfam" id="PF11742">
    <property type="entry name" value="DUF3302"/>
    <property type="match status" value="1"/>
</dbReference>
<dbReference type="Proteomes" id="UP000017548">
    <property type="component" value="Unassembled WGS sequence"/>
</dbReference>
<feature type="transmembrane region" description="Helical" evidence="2">
    <location>
        <begin position="74"/>
        <end position="94"/>
    </location>
</feature>
<keyword evidence="2" id="KW-0472">Membrane</keyword>
<gene>
    <name evidence="3" type="ORF">SHD_3002</name>
</gene>
<dbReference type="InterPro" id="IPR011223">
    <property type="entry name" value="UCP028770"/>
</dbReference>
<protein>
    <submittedName>
        <fullName evidence="3">Membrane protein</fullName>
    </submittedName>
</protein>
<evidence type="ECO:0000256" key="2">
    <source>
        <dbReference type="SAM" id="Phobius"/>
    </source>
</evidence>
<sequence length="166" mass="18944">MNDTAGQSTILVWMVLPKLRSGREWELNMFLDYFALGILFFVIVVIFYGVIAIHDIPYEIAKKRNHPQQDALHIAGWVSLFTLHAIWPFLWIWATLYREDRGWGFSTVMKREQALEDDVKALRETVLALQAKLEQLESTAVPAVNKPIDAITTEASVTETSPKAEV</sequence>
<reference evidence="3 4" key="1">
    <citation type="journal article" date="2013" name="Genome Announc.">
        <title>Draft Genome Sequence of Shewanella decolorationis S12, a Dye-Degrading Bacterium Isolated from a Wastewater Treatment Plant.</title>
        <authorList>
            <person name="Xu M."/>
            <person name="Fang Y."/>
            <person name="Liu J."/>
            <person name="Chen X."/>
            <person name="Sun G."/>
            <person name="Guo J."/>
            <person name="Hua Z."/>
            <person name="Tu Q."/>
            <person name="Wu L."/>
            <person name="Zhou J."/>
            <person name="Liu X."/>
        </authorList>
    </citation>
    <scope>NUCLEOTIDE SEQUENCE [LARGE SCALE GENOMIC DNA]</scope>
    <source>
        <strain evidence="3 4">S12</strain>
    </source>
</reference>
<keyword evidence="2" id="KW-0812">Transmembrane</keyword>
<keyword evidence="4" id="KW-1185">Reference proteome</keyword>
<keyword evidence="2" id="KW-1133">Transmembrane helix</keyword>
<keyword evidence="1" id="KW-0175">Coiled coil</keyword>
<feature type="transmembrane region" description="Helical" evidence="2">
    <location>
        <begin position="33"/>
        <end position="53"/>
    </location>
</feature>
<organism evidence="3 4">
    <name type="scientific">Shewanella decolorationis S12</name>
    <dbReference type="NCBI Taxonomy" id="1353536"/>
    <lineage>
        <taxon>Bacteria</taxon>
        <taxon>Pseudomonadati</taxon>
        <taxon>Pseudomonadota</taxon>
        <taxon>Gammaproteobacteria</taxon>
        <taxon>Alteromonadales</taxon>
        <taxon>Shewanellaceae</taxon>
        <taxon>Shewanella</taxon>
    </lineage>
</organism>